<proteinExistence type="predicted"/>
<reference evidence="2" key="2">
    <citation type="journal article" date="2015" name="Data Brief">
        <title>Shoot transcriptome of the giant reed, Arundo donax.</title>
        <authorList>
            <person name="Barrero R.A."/>
            <person name="Guerrero F.D."/>
            <person name="Moolhuijzen P."/>
            <person name="Goolsby J.A."/>
            <person name="Tidwell J."/>
            <person name="Bellgard S.E."/>
            <person name="Bellgard M.I."/>
        </authorList>
    </citation>
    <scope>NUCLEOTIDE SEQUENCE</scope>
    <source>
        <tissue evidence="2">Shoot tissue taken approximately 20 cm above the soil surface</tissue>
    </source>
</reference>
<dbReference type="EMBL" id="GBRH01235502">
    <property type="protein sequence ID" value="JAD62393.1"/>
    <property type="molecule type" value="Transcribed_RNA"/>
</dbReference>
<sequence>MTMAITQSHMHCPSMGASDGQSDSYSSRSILFRETIINPPDSKSRP</sequence>
<evidence type="ECO:0000313" key="2">
    <source>
        <dbReference type="EMBL" id="JAD62393.1"/>
    </source>
</evidence>
<protein>
    <submittedName>
        <fullName evidence="2">Uncharacterized protein</fullName>
    </submittedName>
</protein>
<reference evidence="2" key="1">
    <citation type="submission" date="2014-09" db="EMBL/GenBank/DDBJ databases">
        <authorList>
            <person name="Magalhaes I.L.F."/>
            <person name="Oliveira U."/>
            <person name="Santos F.R."/>
            <person name="Vidigal T.H.D.A."/>
            <person name="Brescovit A.D."/>
            <person name="Santos A.J."/>
        </authorList>
    </citation>
    <scope>NUCLEOTIDE SEQUENCE</scope>
    <source>
        <tissue evidence="2">Shoot tissue taken approximately 20 cm above the soil surface</tissue>
    </source>
</reference>
<feature type="region of interest" description="Disordered" evidence="1">
    <location>
        <begin position="1"/>
        <end position="46"/>
    </location>
</feature>
<accession>A0A0A9BJQ1</accession>
<dbReference type="AlphaFoldDB" id="A0A0A9BJQ1"/>
<feature type="compositionally biased region" description="Low complexity" evidence="1">
    <location>
        <begin position="18"/>
        <end position="29"/>
    </location>
</feature>
<organism evidence="2">
    <name type="scientific">Arundo donax</name>
    <name type="common">Giant reed</name>
    <name type="synonym">Donax arundinaceus</name>
    <dbReference type="NCBI Taxonomy" id="35708"/>
    <lineage>
        <taxon>Eukaryota</taxon>
        <taxon>Viridiplantae</taxon>
        <taxon>Streptophyta</taxon>
        <taxon>Embryophyta</taxon>
        <taxon>Tracheophyta</taxon>
        <taxon>Spermatophyta</taxon>
        <taxon>Magnoliopsida</taxon>
        <taxon>Liliopsida</taxon>
        <taxon>Poales</taxon>
        <taxon>Poaceae</taxon>
        <taxon>PACMAD clade</taxon>
        <taxon>Arundinoideae</taxon>
        <taxon>Arundineae</taxon>
        <taxon>Arundo</taxon>
    </lineage>
</organism>
<evidence type="ECO:0000256" key="1">
    <source>
        <dbReference type="SAM" id="MobiDB-lite"/>
    </source>
</evidence>
<name>A0A0A9BJQ1_ARUDO</name>